<proteinExistence type="predicted"/>
<dbReference type="EMBL" id="CP014525">
    <property type="protein sequence ID" value="AMW34131.1"/>
    <property type="molecule type" value="Genomic_DNA"/>
</dbReference>
<evidence type="ECO:0000313" key="2">
    <source>
        <dbReference type="EMBL" id="AMW34131.1"/>
    </source>
</evidence>
<name>A0A143DBK9_9PROT</name>
<evidence type="ECO:0000256" key="1">
    <source>
        <dbReference type="SAM" id="MobiDB-lite"/>
    </source>
</evidence>
<feature type="compositionally biased region" description="Low complexity" evidence="1">
    <location>
        <begin position="102"/>
        <end position="116"/>
    </location>
</feature>
<reference evidence="2 3" key="1">
    <citation type="submission" date="2016-02" db="EMBL/GenBank/DDBJ databases">
        <title>Complete Genome of H5569, the type strain of the newly described species Haematospirillium jordaniae.</title>
        <authorList>
            <person name="Nicholson A.C."/>
            <person name="Humrighouse B.W."/>
            <person name="Loparov V."/>
            <person name="McQuiston J.R."/>
        </authorList>
    </citation>
    <scope>NUCLEOTIDE SEQUENCE [LARGE SCALE GENOMIC DNA]</scope>
    <source>
        <strain evidence="2 3">H5569</strain>
    </source>
</reference>
<protein>
    <submittedName>
        <fullName evidence="2">Uncharacterized protein</fullName>
    </submittedName>
</protein>
<organism evidence="2 3">
    <name type="scientific">Haematospirillum jordaniae</name>
    <dbReference type="NCBI Taxonomy" id="1549855"/>
    <lineage>
        <taxon>Bacteria</taxon>
        <taxon>Pseudomonadati</taxon>
        <taxon>Pseudomonadota</taxon>
        <taxon>Alphaproteobacteria</taxon>
        <taxon>Rhodospirillales</taxon>
        <taxon>Novispirillaceae</taxon>
        <taxon>Haematospirillum</taxon>
    </lineage>
</organism>
<dbReference type="STRING" id="1549855.AY555_01895"/>
<dbReference type="AlphaFoldDB" id="A0A143DBK9"/>
<evidence type="ECO:0000313" key="3">
    <source>
        <dbReference type="Proteomes" id="UP000076066"/>
    </source>
</evidence>
<keyword evidence="3" id="KW-1185">Reference proteome</keyword>
<dbReference type="KEGG" id="hjo:AY555_01895"/>
<feature type="region of interest" description="Disordered" evidence="1">
    <location>
        <begin position="75"/>
        <end position="158"/>
    </location>
</feature>
<sequence length="158" mass="17050">MLRSIMRSKPDGVVAQNSTHAMVVHMTKENPPKNAAPPLAELASQTLDLWQEQIFRTSMDPEMLTLTERFLSVLAGLTPERPDPDKHASTPQHPEPTTGPNAATSTRTAPPAAAPDDGSHDAGGMLQRIASLEERVSLLERSAAPRSKTGSKRIRPSS</sequence>
<accession>A0A143DBK9</accession>
<dbReference type="Proteomes" id="UP000076066">
    <property type="component" value="Chromosome"/>
</dbReference>
<feature type="compositionally biased region" description="Basic residues" evidence="1">
    <location>
        <begin position="149"/>
        <end position="158"/>
    </location>
</feature>
<gene>
    <name evidence="2" type="ORF">AY555_01895</name>
</gene>